<comment type="caution">
    <text evidence="1">The sequence shown here is derived from an EMBL/GenBank/DDBJ whole genome shotgun (WGS) entry which is preliminary data.</text>
</comment>
<protein>
    <submittedName>
        <fullName evidence="1">Uncharacterized protein</fullName>
    </submittedName>
</protein>
<sequence>MTAPAVERLTAAGALTLAADLIFRRGLCREDYEDADGCLCPAGAVALVLGAEDAGEWSKPGEWFVESGAYDIGFAALYALVDGIGRWDMARPADGPWDGESLANHVAFWLVDVRPSVEQVIHQMRAAALSLPEQTEETAHV</sequence>
<organism evidence="1 2">
    <name type="scientific">Streptosporangium amethystogenes subsp. fukuiense</name>
    <dbReference type="NCBI Taxonomy" id="698418"/>
    <lineage>
        <taxon>Bacteria</taxon>
        <taxon>Bacillati</taxon>
        <taxon>Actinomycetota</taxon>
        <taxon>Actinomycetes</taxon>
        <taxon>Streptosporangiales</taxon>
        <taxon>Streptosporangiaceae</taxon>
        <taxon>Streptosporangium</taxon>
    </lineage>
</organism>
<name>A0ABW2T5Q7_9ACTN</name>
<dbReference type="RefSeq" id="WP_343981762.1">
    <property type="nucleotide sequence ID" value="NZ_BAAAGK010000233.1"/>
</dbReference>
<dbReference type="Proteomes" id="UP001596514">
    <property type="component" value="Unassembled WGS sequence"/>
</dbReference>
<evidence type="ECO:0000313" key="1">
    <source>
        <dbReference type="EMBL" id="MFC7603754.1"/>
    </source>
</evidence>
<evidence type="ECO:0000313" key="2">
    <source>
        <dbReference type="Proteomes" id="UP001596514"/>
    </source>
</evidence>
<proteinExistence type="predicted"/>
<keyword evidence="2" id="KW-1185">Reference proteome</keyword>
<dbReference type="InterPro" id="IPR045677">
    <property type="entry name" value="DUF6197"/>
</dbReference>
<accession>A0ABW2T5Q7</accession>
<dbReference type="EMBL" id="JBHTEE010000001">
    <property type="protein sequence ID" value="MFC7603754.1"/>
    <property type="molecule type" value="Genomic_DNA"/>
</dbReference>
<reference evidence="2" key="1">
    <citation type="journal article" date="2019" name="Int. J. Syst. Evol. Microbiol.">
        <title>The Global Catalogue of Microorganisms (GCM) 10K type strain sequencing project: providing services to taxonomists for standard genome sequencing and annotation.</title>
        <authorList>
            <consortium name="The Broad Institute Genomics Platform"/>
            <consortium name="The Broad Institute Genome Sequencing Center for Infectious Disease"/>
            <person name="Wu L."/>
            <person name="Ma J."/>
        </authorList>
    </citation>
    <scope>NUCLEOTIDE SEQUENCE [LARGE SCALE GENOMIC DNA]</scope>
    <source>
        <strain evidence="2">JCM 10083</strain>
    </source>
</reference>
<gene>
    <name evidence="1" type="ORF">ACFQVD_26930</name>
</gene>
<dbReference type="Pfam" id="PF19698">
    <property type="entry name" value="DUF6197"/>
    <property type="match status" value="1"/>
</dbReference>